<dbReference type="SMART" id="SM00357">
    <property type="entry name" value="CSP"/>
    <property type="match status" value="1"/>
</dbReference>
<evidence type="ECO:0000256" key="1">
    <source>
        <dbReference type="SAM" id="MobiDB-lite"/>
    </source>
</evidence>
<name>A0A2Z6NG74_TRISU</name>
<evidence type="ECO:0000313" key="3">
    <source>
        <dbReference type="EMBL" id="GAU35682.1"/>
    </source>
</evidence>
<dbReference type="CDD" id="cd04458">
    <property type="entry name" value="CSP_CDS"/>
    <property type="match status" value="1"/>
</dbReference>
<dbReference type="AlphaFoldDB" id="A0A2Z6NG74"/>
<protein>
    <recommendedName>
        <fullName evidence="2">CSD domain-containing protein</fullName>
    </recommendedName>
</protein>
<dbReference type="PROSITE" id="PS00352">
    <property type="entry name" value="CSD_1"/>
    <property type="match status" value="1"/>
</dbReference>
<dbReference type="EMBL" id="DF973600">
    <property type="protein sequence ID" value="GAU35682.1"/>
    <property type="molecule type" value="Genomic_DNA"/>
</dbReference>
<reference evidence="4" key="1">
    <citation type="journal article" date="2017" name="Front. Plant Sci.">
        <title>Climate Clever Clovers: New Paradigm to Reduce the Environmental Footprint of Ruminants by Breeding Low Methanogenic Forages Utilizing Haplotype Variation.</title>
        <authorList>
            <person name="Kaur P."/>
            <person name="Appels R."/>
            <person name="Bayer P.E."/>
            <person name="Keeble-Gagnere G."/>
            <person name="Wang J."/>
            <person name="Hirakawa H."/>
            <person name="Shirasawa K."/>
            <person name="Vercoe P."/>
            <person name="Stefanova K."/>
            <person name="Durmic Z."/>
            <person name="Nichols P."/>
            <person name="Revell C."/>
            <person name="Isobe S.N."/>
            <person name="Edwards D."/>
            <person name="Erskine W."/>
        </authorList>
    </citation>
    <scope>NUCLEOTIDE SEQUENCE [LARGE SCALE GENOMIC DNA]</scope>
    <source>
        <strain evidence="4">cv. Daliak</strain>
    </source>
</reference>
<organism evidence="3 4">
    <name type="scientific">Trifolium subterraneum</name>
    <name type="common">Subterranean clover</name>
    <dbReference type="NCBI Taxonomy" id="3900"/>
    <lineage>
        <taxon>Eukaryota</taxon>
        <taxon>Viridiplantae</taxon>
        <taxon>Streptophyta</taxon>
        <taxon>Embryophyta</taxon>
        <taxon>Tracheophyta</taxon>
        <taxon>Spermatophyta</taxon>
        <taxon>Magnoliopsida</taxon>
        <taxon>eudicotyledons</taxon>
        <taxon>Gunneridae</taxon>
        <taxon>Pentapetalae</taxon>
        <taxon>rosids</taxon>
        <taxon>fabids</taxon>
        <taxon>Fabales</taxon>
        <taxon>Fabaceae</taxon>
        <taxon>Papilionoideae</taxon>
        <taxon>50 kb inversion clade</taxon>
        <taxon>NPAAA clade</taxon>
        <taxon>Hologalegina</taxon>
        <taxon>IRL clade</taxon>
        <taxon>Trifolieae</taxon>
        <taxon>Trifolium</taxon>
    </lineage>
</organism>
<dbReference type="PROSITE" id="PS51857">
    <property type="entry name" value="CSD_2"/>
    <property type="match status" value="1"/>
</dbReference>
<evidence type="ECO:0000313" key="4">
    <source>
        <dbReference type="Proteomes" id="UP000242715"/>
    </source>
</evidence>
<feature type="compositionally biased region" description="Polar residues" evidence="1">
    <location>
        <begin position="69"/>
        <end position="78"/>
    </location>
</feature>
<dbReference type="Proteomes" id="UP000242715">
    <property type="component" value="Unassembled WGS sequence"/>
</dbReference>
<keyword evidence="4" id="KW-1185">Reference proteome</keyword>
<dbReference type="InterPro" id="IPR019844">
    <property type="entry name" value="CSD_CS"/>
</dbReference>
<dbReference type="SUPFAM" id="SSF50249">
    <property type="entry name" value="Nucleic acid-binding proteins"/>
    <property type="match status" value="1"/>
</dbReference>
<dbReference type="Gene3D" id="2.40.50.140">
    <property type="entry name" value="Nucleic acid-binding proteins"/>
    <property type="match status" value="1"/>
</dbReference>
<feature type="region of interest" description="Disordered" evidence="1">
    <location>
        <begin position="62"/>
        <end position="95"/>
    </location>
</feature>
<dbReference type="PANTHER" id="PTHR46565">
    <property type="entry name" value="COLD SHOCK DOMAIN PROTEIN 2"/>
    <property type="match status" value="1"/>
</dbReference>
<evidence type="ECO:0000259" key="2">
    <source>
        <dbReference type="PROSITE" id="PS51857"/>
    </source>
</evidence>
<dbReference type="GO" id="GO:0003676">
    <property type="term" value="F:nucleic acid binding"/>
    <property type="evidence" value="ECO:0007669"/>
    <property type="project" value="InterPro"/>
</dbReference>
<dbReference type="InterPro" id="IPR011129">
    <property type="entry name" value="CSD"/>
</dbReference>
<dbReference type="InterPro" id="IPR002059">
    <property type="entry name" value="CSP_DNA-bd"/>
</dbReference>
<gene>
    <name evidence="3" type="ORF">TSUD_162540</name>
</gene>
<dbReference type="Pfam" id="PF00313">
    <property type="entry name" value="CSD"/>
    <property type="match status" value="1"/>
</dbReference>
<proteinExistence type="predicted"/>
<feature type="domain" description="CSD" evidence="2">
    <location>
        <begin position="4"/>
        <end position="70"/>
    </location>
</feature>
<feature type="compositionally biased region" description="Basic and acidic residues" evidence="1">
    <location>
        <begin position="79"/>
        <end position="95"/>
    </location>
</feature>
<dbReference type="InterPro" id="IPR012340">
    <property type="entry name" value="NA-bd_OB-fold"/>
</dbReference>
<dbReference type="OrthoDB" id="422005at2759"/>
<dbReference type="PANTHER" id="PTHR46565:SF20">
    <property type="entry name" value="COLD SHOCK DOMAIN-CONTAINING PROTEIN 4"/>
    <property type="match status" value="1"/>
</dbReference>
<accession>A0A2Z6NG74</accession>
<dbReference type="PRINTS" id="PR00050">
    <property type="entry name" value="COLDSHOCK"/>
</dbReference>
<sequence length="95" mass="10396">MSSRLTGKVRWFNDQKGYGFITPDDGSVELFVHQSEIQTNGFRSLAEGESVEYQIEIDNNGRSRAVSVTGPNGASVQGTKRDNDGGYEHGDLSNL</sequence>